<gene>
    <name evidence="1" type="ORF">OCOJLMKI_3310</name>
</gene>
<dbReference type="SUPFAM" id="SSF75011">
    <property type="entry name" value="3-carboxy-cis,cis-mucoante lactonizing enzyme"/>
    <property type="match status" value="1"/>
</dbReference>
<dbReference type="Pfam" id="PF07433">
    <property type="entry name" value="DUF1513"/>
    <property type="match status" value="1"/>
</dbReference>
<sequence>MLDRRSFLASLGAALAAGLDPRAARAGAAPPVFVSAAMESGDGEGAAIAAFDLDGGLLFRTRLPARGHDVTARPGSPEIVVFARRPGNWAAVVDRGTGTVGRVITTPPERHFFGHGTFSPDGRLLYATENRVRTGEGALGLYDATAGYRRVGELPTHGIGPHDLALMAGGLLLVANGGTRTHPETGREILNPDGMRPSLALIDPSTGEARNRVDLGPALRPLSIRHLAVAGDGEAVFACQWEGDRAEGSPLVGLLDRSGATRFLDMPEEDLASLDNYVGSVALSASEGIIAATSPRGGTAAFWERASGRYLGRRPLRDVCGIAPVRDGPGAREAFLVSSGHEGARVMAIDAPEARRLAGALPAMAWDNHLRRL</sequence>
<evidence type="ECO:0000313" key="2">
    <source>
        <dbReference type="Proteomes" id="UP001055125"/>
    </source>
</evidence>
<organism evidence="1 2">
    <name type="scientific">Methylobacterium iners</name>
    <dbReference type="NCBI Taxonomy" id="418707"/>
    <lineage>
        <taxon>Bacteria</taxon>
        <taxon>Pseudomonadati</taxon>
        <taxon>Pseudomonadota</taxon>
        <taxon>Alphaproteobacteria</taxon>
        <taxon>Hyphomicrobiales</taxon>
        <taxon>Methylobacteriaceae</taxon>
        <taxon>Methylobacterium</taxon>
    </lineage>
</organism>
<dbReference type="EMBL" id="BPQP01000054">
    <property type="protein sequence ID" value="GJD96092.1"/>
    <property type="molecule type" value="Genomic_DNA"/>
</dbReference>
<reference evidence="1" key="1">
    <citation type="journal article" date="2021" name="Front. Microbiol.">
        <title>Comprehensive Comparative Genomics and Phenotyping of Methylobacterium Species.</title>
        <authorList>
            <person name="Alessa O."/>
            <person name="Ogura Y."/>
            <person name="Fujitani Y."/>
            <person name="Takami H."/>
            <person name="Hayashi T."/>
            <person name="Sahin N."/>
            <person name="Tani A."/>
        </authorList>
    </citation>
    <scope>NUCLEOTIDE SEQUENCE</scope>
    <source>
        <strain evidence="1">DSM 19015</strain>
    </source>
</reference>
<evidence type="ECO:0008006" key="3">
    <source>
        <dbReference type="Google" id="ProtNLM"/>
    </source>
</evidence>
<reference evidence="1" key="2">
    <citation type="submission" date="2021-08" db="EMBL/GenBank/DDBJ databases">
        <authorList>
            <person name="Tani A."/>
            <person name="Ola A."/>
            <person name="Ogura Y."/>
            <person name="Katsura K."/>
            <person name="Hayashi T."/>
        </authorList>
    </citation>
    <scope>NUCLEOTIDE SEQUENCE</scope>
    <source>
        <strain evidence="1">DSM 19015</strain>
    </source>
</reference>
<dbReference type="InterPro" id="IPR015943">
    <property type="entry name" value="WD40/YVTN_repeat-like_dom_sf"/>
</dbReference>
<dbReference type="InterPro" id="IPR008311">
    <property type="entry name" value="UCP028101"/>
</dbReference>
<name>A0ABQ4S1N5_9HYPH</name>
<dbReference type="PROSITE" id="PS51318">
    <property type="entry name" value="TAT"/>
    <property type="match status" value="1"/>
</dbReference>
<accession>A0ABQ4S1N5</accession>
<dbReference type="PIRSF" id="PIRSF028101">
    <property type="entry name" value="UCP028101"/>
    <property type="match status" value="1"/>
</dbReference>
<proteinExistence type="predicted"/>
<comment type="caution">
    <text evidence="1">The sequence shown here is derived from an EMBL/GenBank/DDBJ whole genome shotgun (WGS) entry which is preliminary data.</text>
</comment>
<evidence type="ECO:0000313" key="1">
    <source>
        <dbReference type="EMBL" id="GJD96092.1"/>
    </source>
</evidence>
<dbReference type="Gene3D" id="2.130.10.10">
    <property type="entry name" value="YVTN repeat-like/Quinoprotein amine dehydrogenase"/>
    <property type="match status" value="1"/>
</dbReference>
<dbReference type="InterPro" id="IPR006311">
    <property type="entry name" value="TAT_signal"/>
</dbReference>
<keyword evidence="2" id="KW-1185">Reference proteome</keyword>
<protein>
    <recommendedName>
        <fullName evidence="3">DUF1513 domain-containing protein</fullName>
    </recommendedName>
</protein>
<dbReference type="Proteomes" id="UP001055125">
    <property type="component" value="Unassembled WGS sequence"/>
</dbReference>
<dbReference type="RefSeq" id="WP_238245214.1">
    <property type="nucleotide sequence ID" value="NZ_BPQP01000054.1"/>
</dbReference>